<proteinExistence type="predicted"/>
<accession>A0A2H3KSU2</accession>
<dbReference type="AlphaFoldDB" id="A0A2H3KSU2"/>
<keyword evidence="2" id="KW-1185">Reference proteome</keyword>
<dbReference type="InterPro" id="IPR037257">
    <property type="entry name" value="T2SS_E_N_sf"/>
</dbReference>
<reference evidence="1 2" key="1">
    <citation type="submission" date="2016-05" db="EMBL/GenBank/DDBJ databases">
        <authorList>
            <person name="Lavstsen T."/>
            <person name="Jespersen J.S."/>
        </authorList>
    </citation>
    <scope>NUCLEOTIDE SEQUENCE [LARGE SCALE GENOMIC DNA]</scope>
    <source>
        <strain evidence="1 2">B7-9</strain>
    </source>
</reference>
<evidence type="ECO:0000313" key="1">
    <source>
        <dbReference type="EMBL" id="PDW00754.1"/>
    </source>
</evidence>
<gene>
    <name evidence="1" type="ORF">A9Q02_09060</name>
</gene>
<name>A0A2H3KSU2_9CHLR</name>
<sequence length="249" mass="28818">MKVCPYPCPIIARDRNDITALRQHLLEGHQCLDTWLSLSRLVDDPRQRRDCLERAAVLAPEDQKIREEWLKAVLVVEPDNTSAESLLREIETLRLLSDVKTNYFHEQPRARLLGDILLDMQVITPSELQEVLKMQSDGMAIITDRRLGQILLRQKLITPSKLARALIIQQQERSSLRIAPQVLGEYLVEQQLITPEQLEKVLIEQIRLDQKGQRLSLGQILIRLRILPPKVIEKAVTDHQRAFWAKLDK</sequence>
<comment type="caution">
    <text evidence="1">The sequence shown here is derived from an EMBL/GenBank/DDBJ whole genome shotgun (WGS) entry which is preliminary data.</text>
</comment>
<dbReference type="RefSeq" id="WP_097650839.1">
    <property type="nucleotide sequence ID" value="NZ_LYXE01000031.1"/>
</dbReference>
<dbReference type="SUPFAM" id="SSF160246">
    <property type="entry name" value="EspE N-terminal domain-like"/>
    <property type="match status" value="2"/>
</dbReference>
<dbReference type="EMBL" id="LYXE01000031">
    <property type="protein sequence ID" value="PDW00754.1"/>
    <property type="molecule type" value="Genomic_DNA"/>
</dbReference>
<dbReference type="OrthoDB" id="149517at2"/>
<organism evidence="1 2">
    <name type="scientific">Candidatus Chloroploca asiatica</name>
    <dbReference type="NCBI Taxonomy" id="1506545"/>
    <lineage>
        <taxon>Bacteria</taxon>
        <taxon>Bacillati</taxon>
        <taxon>Chloroflexota</taxon>
        <taxon>Chloroflexia</taxon>
        <taxon>Chloroflexales</taxon>
        <taxon>Chloroflexineae</taxon>
        <taxon>Oscillochloridaceae</taxon>
        <taxon>Candidatus Chloroploca</taxon>
    </lineage>
</organism>
<dbReference type="Proteomes" id="UP000220922">
    <property type="component" value="Unassembled WGS sequence"/>
</dbReference>
<protein>
    <recommendedName>
        <fullName evidence="3">Type II secretion system protein GspE N-terminal domain-containing protein</fullName>
    </recommendedName>
</protein>
<evidence type="ECO:0000313" key="2">
    <source>
        <dbReference type="Proteomes" id="UP000220922"/>
    </source>
</evidence>
<evidence type="ECO:0008006" key="3">
    <source>
        <dbReference type="Google" id="ProtNLM"/>
    </source>
</evidence>